<reference evidence="1" key="1">
    <citation type="submission" date="2020-03" db="EMBL/GenBank/DDBJ databases">
        <title>Draft sequencing of Calidifontibacter sp. DB0510.</title>
        <authorList>
            <person name="Kim D.-U."/>
        </authorList>
    </citation>
    <scope>NUCLEOTIDE SEQUENCE</scope>
    <source>
        <strain evidence="1">DB0510</strain>
    </source>
</reference>
<keyword evidence="2" id="KW-1185">Reference proteome</keyword>
<dbReference type="EMBL" id="JAAOIV010000005">
    <property type="protein sequence ID" value="NHN55788.1"/>
    <property type="molecule type" value="Genomic_DNA"/>
</dbReference>
<organism evidence="1 2">
    <name type="scientific">Metallococcus carri</name>
    <dbReference type="NCBI Taxonomy" id="1656884"/>
    <lineage>
        <taxon>Bacteria</taxon>
        <taxon>Bacillati</taxon>
        <taxon>Actinomycetota</taxon>
        <taxon>Actinomycetes</taxon>
        <taxon>Micrococcales</taxon>
        <taxon>Dermacoccaceae</taxon>
        <taxon>Metallococcus</taxon>
    </lineage>
</organism>
<name>A0A967EH10_9MICO</name>
<evidence type="ECO:0000313" key="2">
    <source>
        <dbReference type="Proteomes" id="UP000744769"/>
    </source>
</evidence>
<dbReference type="RefSeq" id="WP_166195930.1">
    <property type="nucleotide sequence ID" value="NZ_JAAOIV010000005.1"/>
</dbReference>
<sequence length="70" mass="7826">MGDSIFLRTADAAQMVGVGEGSFRTWARRRDLAPARVVRMGRARVAVWDAGEVLAATGRTPRPWREQEQQ</sequence>
<gene>
    <name evidence="1" type="ORF">G9U51_08360</name>
</gene>
<dbReference type="Proteomes" id="UP000744769">
    <property type="component" value="Unassembled WGS sequence"/>
</dbReference>
<accession>A0A967EH10</accession>
<evidence type="ECO:0000313" key="1">
    <source>
        <dbReference type="EMBL" id="NHN55788.1"/>
    </source>
</evidence>
<proteinExistence type="predicted"/>
<comment type="caution">
    <text evidence="1">The sequence shown here is derived from an EMBL/GenBank/DDBJ whole genome shotgun (WGS) entry which is preliminary data.</text>
</comment>
<protein>
    <recommendedName>
        <fullName evidence="3">DNA-binding protein</fullName>
    </recommendedName>
</protein>
<evidence type="ECO:0008006" key="3">
    <source>
        <dbReference type="Google" id="ProtNLM"/>
    </source>
</evidence>
<dbReference type="AlphaFoldDB" id="A0A967EH10"/>